<gene>
    <name evidence="2" type="ORF">D6C85_05250</name>
</gene>
<evidence type="ECO:0000313" key="2">
    <source>
        <dbReference type="EMBL" id="THZ71508.1"/>
    </source>
</evidence>
<name>A0A4S9WZ22_AURPU</name>
<sequence length="339" mass="36732">MVTIEQVRASNAQISKSLPAGLVAVFVGGTNGVGEVTIKQFVKHTIRPRVFLVGRSKEAGNRIIAECKAINPDGIYVLILKELSLLKNVDEVCKEILAQETHINLLFLTIGTLQAGLRQETAEGLHYAAALLIYSRNRFISNLLPAIERAPHLKRVISVFLGSMEGKINMSDFQGWNLGLMENKGHASSITTLALENHAPAAPKTTFIHTFPGPVKGGILRGTKGFGFGLAKAASKFLLPLVQMPPQDAGDRHVYLATSARYSAKEEKEATQGVPISNDVDITIGSNGGPGVYSLFLDGEALKQPARQILAEYRKDGTSQKVWSIIEKEFVNITGTKSM</sequence>
<dbReference type="EMBL" id="QZBS01000150">
    <property type="protein sequence ID" value="THZ71508.1"/>
    <property type="molecule type" value="Genomic_DNA"/>
</dbReference>
<dbReference type="PANTHER" id="PTHR47534:SF3">
    <property type="entry name" value="ALCOHOL DEHYDROGENASE-LIKE C-TERMINAL DOMAIN-CONTAINING PROTEIN"/>
    <property type="match status" value="1"/>
</dbReference>
<dbReference type="PANTHER" id="PTHR47534">
    <property type="entry name" value="YALI0E05731P"/>
    <property type="match status" value="1"/>
</dbReference>
<evidence type="ECO:0000256" key="1">
    <source>
        <dbReference type="ARBA" id="ARBA00023002"/>
    </source>
</evidence>
<dbReference type="GO" id="GO:0016491">
    <property type="term" value="F:oxidoreductase activity"/>
    <property type="evidence" value="ECO:0007669"/>
    <property type="project" value="UniProtKB-KW"/>
</dbReference>
<dbReference type="InterPro" id="IPR036291">
    <property type="entry name" value="NAD(P)-bd_dom_sf"/>
</dbReference>
<evidence type="ECO:0000313" key="3">
    <source>
        <dbReference type="Proteomes" id="UP000309734"/>
    </source>
</evidence>
<accession>A0A4S9WZ22</accession>
<dbReference type="InterPro" id="IPR052228">
    <property type="entry name" value="Sec_Metab_Biosynth_Oxidored"/>
</dbReference>
<organism evidence="2 3">
    <name type="scientific">Aureobasidium pullulans</name>
    <name type="common">Black yeast</name>
    <name type="synonym">Pullularia pullulans</name>
    <dbReference type="NCBI Taxonomy" id="5580"/>
    <lineage>
        <taxon>Eukaryota</taxon>
        <taxon>Fungi</taxon>
        <taxon>Dikarya</taxon>
        <taxon>Ascomycota</taxon>
        <taxon>Pezizomycotina</taxon>
        <taxon>Dothideomycetes</taxon>
        <taxon>Dothideomycetidae</taxon>
        <taxon>Dothideales</taxon>
        <taxon>Saccotheciaceae</taxon>
        <taxon>Aureobasidium</taxon>
    </lineage>
</organism>
<protein>
    <recommendedName>
        <fullName evidence="4">NAD(P)-binding protein</fullName>
    </recommendedName>
</protein>
<reference evidence="2 3" key="1">
    <citation type="submission" date="2018-10" db="EMBL/GenBank/DDBJ databases">
        <title>Fifty Aureobasidium pullulans genomes reveal a recombining polyextremotolerant generalist.</title>
        <authorList>
            <person name="Gostincar C."/>
            <person name="Turk M."/>
            <person name="Zajc J."/>
            <person name="Gunde-Cimerman N."/>
        </authorList>
    </citation>
    <scope>NUCLEOTIDE SEQUENCE [LARGE SCALE GENOMIC DNA]</scope>
    <source>
        <strain evidence="2 3">EXF-3519</strain>
    </source>
</reference>
<dbReference type="Gene3D" id="3.40.50.720">
    <property type="entry name" value="NAD(P)-binding Rossmann-like Domain"/>
    <property type="match status" value="1"/>
</dbReference>
<dbReference type="Proteomes" id="UP000309734">
    <property type="component" value="Unassembled WGS sequence"/>
</dbReference>
<comment type="caution">
    <text evidence="2">The sequence shown here is derived from an EMBL/GenBank/DDBJ whole genome shotgun (WGS) entry which is preliminary data.</text>
</comment>
<proteinExistence type="predicted"/>
<keyword evidence="1" id="KW-0560">Oxidoreductase</keyword>
<dbReference type="AlphaFoldDB" id="A0A4S9WZ22"/>
<evidence type="ECO:0008006" key="4">
    <source>
        <dbReference type="Google" id="ProtNLM"/>
    </source>
</evidence>
<dbReference type="SUPFAM" id="SSF51735">
    <property type="entry name" value="NAD(P)-binding Rossmann-fold domains"/>
    <property type="match status" value="1"/>
</dbReference>